<sequence length="1188" mass="129388">MTSSTTIPLPPDLVPATSGSAQDAAANSDSINRTMCDLTPTTINGRGSKQPWAQFMPLEAGELEATFTLYHVSSAAHAMYLFLSVVTAGLFALVCYWLPHRWVRMFGRKVNQIDDSAVTAAEIASSGMASGGGVAIVPKSGSMWVGIVNSWGEADIAKVSAETFRGSSANVFGTEPSNDEKQSSSSVLAMLVSFEYRSLRFVWNPAQYRFAILGEWKDGKWTRSGSAGVDSMWALSEGTIAERKQAFGENSVVIAEPSTLHLILFEVISPFTVFQVFSLIIWSVNDYYWYAMAVFLITVISAIMTLRQTKQNIHRLRELGQHAYTVRVLREHKWITLPSESLVPGDLVAINHAVTPELPCDVLLLSGDAVADESMLTGESVPVAKTATANPALVLRDLDLTQPTFPDRVSRFVLFSGTKLIRVRGGHFGHIPADDQEDATTAKDTALGLVVRTGFNTAKGTLIRSMLHPRPHRSEMTRDAFKFLGVLGLFGLVGMVYTLYMYISEGSSAKVIIIRSLDVFTIIIPPALPACLSAGISFALGRLRPRKIFCISPNHINMAGQVRCVVFDKTGTLTEDGLDVLGVQPRDGEFVTQVDQVGDEMVRAMAVCHDVKVLGGETGSGLIGDPLDVKMLEWTRWTVRDSVQHGMQVSSPAVAGKIQEISVVKVYEFAAALRRMAVIVTGIKDDAGMRMYAKGAPESMAEICDQSTIPANYDALVNDFAHRGLRVLAVATRPIKSAELDAGIDTIPRAQMEQGLAFLGFVVFENQLKPGSRVAVETLRDAAIRCLVCTGDNILTAVSVGREARILDPLDRVYVPRVMRSEKGLVWEAHDDATDTLDGGLHALATKTHVTGNAIVLAVTGEAWEYLLEHASPEDMTVALSHGVVFARMAPEQKRSLVEKLRDHYNGTGVAFVGDGANDVSALRAADVGLSLSEAEASIAAPFTSAERDISCVLTLIKEGRAALVTTHSCFKFMAAYSCAQFSSVCLLYAISANLGDFQFLYIDLILVFPLALAMARSEASQTLARRPPADRLLSAPIMFVIVAAIMLQLGMQFFIFFYVRMQSWYTDPEVDPENKIVSCLEGTAVFLLSCFMYMCMAVCFAAGEPYRTNLFKNRVFVSCLAVVLGLTITLANIRVEDVMWFFDLKPLQNGFQWQIVGFAAIYAAMVLLLERAAGPLFDQSGKVGVAQ</sequence>
<feature type="transmembrane region" description="Helical" evidence="13">
    <location>
        <begin position="480"/>
        <end position="500"/>
    </location>
</feature>
<feature type="transmembrane region" description="Helical" evidence="13">
    <location>
        <begin position="1152"/>
        <end position="1170"/>
    </location>
</feature>
<keyword evidence="9 13" id="KW-1278">Translocase</keyword>
<comment type="caution">
    <text evidence="18">The sequence shown here is derived from an EMBL/GenBank/DDBJ whole genome shotgun (WGS) entry which is preliminary data.</text>
</comment>
<dbReference type="Pfam" id="PF00689">
    <property type="entry name" value="Cation_ATPase_C"/>
    <property type="match status" value="1"/>
</dbReference>
<feature type="domain" description="Cation-transporting P-type ATPase C-terminal" evidence="16">
    <location>
        <begin position="998"/>
        <end position="1169"/>
    </location>
</feature>
<dbReference type="InterPro" id="IPR023214">
    <property type="entry name" value="HAD_sf"/>
</dbReference>
<keyword evidence="3" id="KW-0597">Phosphoprotein</keyword>
<dbReference type="Gene3D" id="1.20.1110.10">
    <property type="entry name" value="Calcium-transporting ATPase, transmembrane domain"/>
    <property type="match status" value="1"/>
</dbReference>
<dbReference type="InterPro" id="IPR001757">
    <property type="entry name" value="P_typ_ATPase"/>
</dbReference>
<dbReference type="SUPFAM" id="SSF56784">
    <property type="entry name" value="HAD-like"/>
    <property type="match status" value="1"/>
</dbReference>
<dbReference type="SFLD" id="SFLDF00027">
    <property type="entry name" value="p-type_atpase"/>
    <property type="match status" value="1"/>
</dbReference>
<dbReference type="Gene3D" id="3.40.1110.10">
    <property type="entry name" value="Calcium-transporting ATPase, cytoplasmic domain N"/>
    <property type="match status" value="1"/>
</dbReference>
<gene>
    <name evidence="18" type="ORF">BCR44DRAFT_51131</name>
</gene>
<evidence type="ECO:0000256" key="8">
    <source>
        <dbReference type="ARBA" id="ARBA00022842"/>
    </source>
</evidence>
<dbReference type="Pfam" id="PF12409">
    <property type="entry name" value="P5-ATPase"/>
    <property type="match status" value="1"/>
</dbReference>
<dbReference type="SUPFAM" id="SSF81660">
    <property type="entry name" value="Metal cation-transporting ATPase, ATP-binding domain N"/>
    <property type="match status" value="1"/>
</dbReference>
<dbReference type="Gene3D" id="3.40.50.1000">
    <property type="entry name" value="HAD superfamily/HAD-like"/>
    <property type="match status" value="1"/>
</dbReference>
<protein>
    <recommendedName>
        <fullName evidence="13">Cation-transporting ATPase</fullName>
        <ecNumber evidence="13">7.2.2.-</ecNumber>
    </recommendedName>
</protein>
<feature type="transmembrane region" description="Helical" evidence="13">
    <location>
        <begin position="974"/>
        <end position="992"/>
    </location>
</feature>
<dbReference type="GO" id="GO:0006874">
    <property type="term" value="P:intracellular calcium ion homeostasis"/>
    <property type="evidence" value="ECO:0007669"/>
    <property type="project" value="TreeGrafter"/>
</dbReference>
<keyword evidence="6 13" id="KW-0547">Nucleotide-binding</keyword>
<dbReference type="InterPro" id="IPR047819">
    <property type="entry name" value="P5A-ATPase_N"/>
</dbReference>
<dbReference type="NCBIfam" id="TIGR01494">
    <property type="entry name" value="ATPase_P-type"/>
    <property type="match status" value="1"/>
</dbReference>
<dbReference type="GO" id="GO:0005524">
    <property type="term" value="F:ATP binding"/>
    <property type="evidence" value="ECO:0007669"/>
    <property type="project" value="UniProtKB-UniRule"/>
</dbReference>
<dbReference type="EMBL" id="MCFL01000049">
    <property type="protein sequence ID" value="ORZ32259.1"/>
    <property type="molecule type" value="Genomic_DNA"/>
</dbReference>
<evidence type="ECO:0000256" key="11">
    <source>
        <dbReference type="ARBA" id="ARBA00023136"/>
    </source>
</evidence>
<dbReference type="GO" id="GO:0140358">
    <property type="term" value="F:P-type transmembrane transporter activity"/>
    <property type="evidence" value="ECO:0007669"/>
    <property type="project" value="InterPro"/>
</dbReference>
<keyword evidence="10 13" id="KW-1133">Transmembrane helix</keyword>
<dbReference type="InterPro" id="IPR006544">
    <property type="entry name" value="P-type_TPase_V"/>
</dbReference>
<dbReference type="EC" id="7.2.2.-" evidence="13"/>
<evidence type="ECO:0000256" key="5">
    <source>
        <dbReference type="ARBA" id="ARBA00022723"/>
    </source>
</evidence>
<dbReference type="InterPro" id="IPR006068">
    <property type="entry name" value="ATPase_P-typ_cation-transptr_C"/>
</dbReference>
<dbReference type="Gene3D" id="2.70.150.10">
    <property type="entry name" value="Calcium-transporting ATPase, cytoplasmic transduction domain A"/>
    <property type="match status" value="1"/>
</dbReference>
<name>A0A1Y2HCG1_9FUNG</name>
<evidence type="ECO:0000256" key="3">
    <source>
        <dbReference type="ARBA" id="ARBA00022553"/>
    </source>
</evidence>
<feature type="transmembrane region" description="Helical" evidence="13">
    <location>
        <begin position="1116"/>
        <end position="1132"/>
    </location>
</feature>
<keyword evidence="8 13" id="KW-0460">Magnesium</keyword>
<feature type="compositionally biased region" description="Polar residues" evidence="14">
    <location>
        <begin position="17"/>
        <end position="27"/>
    </location>
</feature>
<dbReference type="GO" id="GO:0046872">
    <property type="term" value="F:metal ion binding"/>
    <property type="evidence" value="ECO:0007669"/>
    <property type="project" value="UniProtKB-UniRule"/>
</dbReference>
<feature type="transmembrane region" description="Helical" evidence="13">
    <location>
        <begin position="287"/>
        <end position="306"/>
    </location>
</feature>
<comment type="catalytic activity">
    <reaction evidence="12 13">
        <text>ATP + H2O = ADP + phosphate + H(+)</text>
        <dbReference type="Rhea" id="RHEA:13065"/>
        <dbReference type="ChEBI" id="CHEBI:15377"/>
        <dbReference type="ChEBI" id="CHEBI:15378"/>
        <dbReference type="ChEBI" id="CHEBI:30616"/>
        <dbReference type="ChEBI" id="CHEBI:43474"/>
        <dbReference type="ChEBI" id="CHEBI:456216"/>
    </reaction>
</comment>
<evidence type="ECO:0000256" key="4">
    <source>
        <dbReference type="ARBA" id="ARBA00022692"/>
    </source>
</evidence>
<dbReference type="InterPro" id="IPR044492">
    <property type="entry name" value="P_typ_ATPase_HD_dom"/>
</dbReference>
<feature type="transmembrane region" description="Helical" evidence="13">
    <location>
        <begin position="520"/>
        <end position="540"/>
    </location>
</feature>
<keyword evidence="19" id="KW-1185">Reference proteome</keyword>
<feature type="domain" description="P5B-type ATPase N-terminal" evidence="17">
    <location>
        <begin position="65"/>
        <end position="110"/>
    </location>
</feature>
<keyword evidence="4 13" id="KW-0812">Transmembrane</keyword>
<dbReference type="AlphaFoldDB" id="A0A1Y2HCG1"/>
<dbReference type="InterPro" id="IPR023298">
    <property type="entry name" value="ATPase_P-typ_TM_dom_sf"/>
</dbReference>
<keyword evidence="11 13" id="KW-0472">Membrane</keyword>
<dbReference type="PROSITE" id="PS00154">
    <property type="entry name" value="ATPASE_E1_E2"/>
    <property type="match status" value="1"/>
</dbReference>
<dbReference type="SUPFAM" id="SSF81665">
    <property type="entry name" value="Calcium ATPase, transmembrane domain M"/>
    <property type="match status" value="1"/>
</dbReference>
<dbReference type="Pfam" id="PF00122">
    <property type="entry name" value="E1-E2_ATPase"/>
    <property type="match status" value="1"/>
</dbReference>
<evidence type="ECO:0000256" key="14">
    <source>
        <dbReference type="SAM" id="MobiDB-lite"/>
    </source>
</evidence>
<accession>A0A1Y2HCG1</accession>
<dbReference type="Pfam" id="PF13246">
    <property type="entry name" value="Cation_ATPase"/>
    <property type="match status" value="1"/>
</dbReference>
<dbReference type="OrthoDB" id="48943at2759"/>
<dbReference type="PANTHER" id="PTHR45630:SF8">
    <property type="entry name" value="CATION-TRANSPORTING ATPASE"/>
    <property type="match status" value="1"/>
</dbReference>
<dbReference type="PANTHER" id="PTHR45630">
    <property type="entry name" value="CATION-TRANSPORTING ATPASE-RELATED"/>
    <property type="match status" value="1"/>
</dbReference>
<evidence type="ECO:0000256" key="6">
    <source>
        <dbReference type="ARBA" id="ARBA00022741"/>
    </source>
</evidence>
<dbReference type="InterPro" id="IPR018303">
    <property type="entry name" value="ATPase_P-typ_P_site"/>
</dbReference>
<evidence type="ECO:0000256" key="10">
    <source>
        <dbReference type="ARBA" id="ARBA00022989"/>
    </source>
</evidence>
<evidence type="ECO:0000259" key="16">
    <source>
        <dbReference type="Pfam" id="PF00689"/>
    </source>
</evidence>
<dbReference type="STRING" id="765915.A0A1Y2HCG1"/>
<dbReference type="SUPFAM" id="SSF81653">
    <property type="entry name" value="Calcium ATPase, transduction domain A"/>
    <property type="match status" value="1"/>
</dbReference>
<dbReference type="PROSITE" id="PS01229">
    <property type="entry name" value="COF_2"/>
    <property type="match status" value="1"/>
</dbReference>
<dbReference type="InterPro" id="IPR008250">
    <property type="entry name" value="ATPase_P-typ_transduc_dom_A_sf"/>
</dbReference>
<feature type="transmembrane region" description="Helical" evidence="13">
    <location>
        <begin position="260"/>
        <end position="281"/>
    </location>
</feature>
<dbReference type="FunFam" id="1.20.1110.10:FF:000023">
    <property type="entry name" value="Cation-transporting ATPase"/>
    <property type="match status" value="1"/>
</dbReference>
<reference evidence="18 19" key="1">
    <citation type="submission" date="2016-07" db="EMBL/GenBank/DDBJ databases">
        <title>Pervasive Adenine N6-methylation of Active Genes in Fungi.</title>
        <authorList>
            <consortium name="DOE Joint Genome Institute"/>
            <person name="Mondo S.J."/>
            <person name="Dannebaum R.O."/>
            <person name="Kuo R.C."/>
            <person name="Labutti K."/>
            <person name="Haridas S."/>
            <person name="Kuo A."/>
            <person name="Salamov A."/>
            <person name="Ahrendt S.R."/>
            <person name="Lipzen A."/>
            <person name="Sullivan W."/>
            <person name="Andreopoulos W.B."/>
            <person name="Clum A."/>
            <person name="Lindquist E."/>
            <person name="Daum C."/>
            <person name="Ramamoorthy G.K."/>
            <person name="Gryganskyi A."/>
            <person name="Culley D."/>
            <person name="Magnuson J.K."/>
            <person name="James T.Y."/>
            <person name="O'Malley M.A."/>
            <person name="Stajich J.E."/>
            <person name="Spatafora J.W."/>
            <person name="Visel A."/>
            <person name="Grigoriev I.V."/>
        </authorList>
    </citation>
    <scope>NUCLEOTIDE SEQUENCE [LARGE SCALE GENOMIC DNA]</scope>
    <source>
        <strain evidence="18 19">PL171</strain>
    </source>
</reference>
<dbReference type="PRINTS" id="PR00119">
    <property type="entry name" value="CATATPASE"/>
</dbReference>
<dbReference type="GO" id="GO:0016887">
    <property type="term" value="F:ATP hydrolysis activity"/>
    <property type="evidence" value="ECO:0007669"/>
    <property type="project" value="InterPro"/>
</dbReference>
<evidence type="ECO:0000256" key="9">
    <source>
        <dbReference type="ARBA" id="ARBA00022967"/>
    </source>
</evidence>
<dbReference type="InterPro" id="IPR059000">
    <property type="entry name" value="ATPase_P-type_domA"/>
</dbReference>
<dbReference type="GO" id="GO:0016020">
    <property type="term" value="C:membrane"/>
    <property type="evidence" value="ECO:0007669"/>
    <property type="project" value="UniProtKB-SubCell"/>
</dbReference>
<dbReference type="GO" id="GO:0019829">
    <property type="term" value="F:ATPase-coupled monoatomic cation transmembrane transporter activity"/>
    <property type="evidence" value="ECO:0007669"/>
    <property type="project" value="UniProtKB-UniRule"/>
</dbReference>
<organism evidence="18 19">
    <name type="scientific">Catenaria anguillulae PL171</name>
    <dbReference type="NCBI Taxonomy" id="765915"/>
    <lineage>
        <taxon>Eukaryota</taxon>
        <taxon>Fungi</taxon>
        <taxon>Fungi incertae sedis</taxon>
        <taxon>Blastocladiomycota</taxon>
        <taxon>Blastocladiomycetes</taxon>
        <taxon>Blastocladiales</taxon>
        <taxon>Catenariaceae</taxon>
        <taxon>Catenaria</taxon>
    </lineage>
</organism>
<feature type="transmembrane region" description="Helical" evidence="13">
    <location>
        <begin position="1037"/>
        <end position="1060"/>
    </location>
</feature>
<evidence type="ECO:0000313" key="18">
    <source>
        <dbReference type="EMBL" id="ORZ32259.1"/>
    </source>
</evidence>
<feature type="region of interest" description="Disordered" evidence="14">
    <location>
        <begin position="1"/>
        <end position="27"/>
    </location>
</feature>
<dbReference type="InterPro" id="IPR023299">
    <property type="entry name" value="ATPase_P-typ_cyto_dom_N"/>
</dbReference>
<dbReference type="InterPro" id="IPR036412">
    <property type="entry name" value="HAD-like_sf"/>
</dbReference>
<feature type="transmembrane region" description="Helical" evidence="13">
    <location>
        <begin position="78"/>
        <end position="99"/>
    </location>
</feature>
<feature type="transmembrane region" description="Helical" evidence="13">
    <location>
        <begin position="998"/>
        <end position="1016"/>
    </location>
</feature>
<evidence type="ECO:0000256" key="2">
    <source>
        <dbReference type="ARBA" id="ARBA00006000"/>
    </source>
</evidence>
<dbReference type="SFLD" id="SFLDS00003">
    <property type="entry name" value="Haloacid_Dehalogenase"/>
    <property type="match status" value="1"/>
</dbReference>
<keyword evidence="7 13" id="KW-0067">ATP-binding</keyword>
<evidence type="ECO:0000313" key="19">
    <source>
        <dbReference type="Proteomes" id="UP000193411"/>
    </source>
</evidence>
<evidence type="ECO:0000256" key="7">
    <source>
        <dbReference type="ARBA" id="ARBA00022840"/>
    </source>
</evidence>
<comment type="subcellular location">
    <subcellularLocation>
        <location evidence="1 13">Membrane</location>
        <topology evidence="1 13">Multi-pass membrane protein</topology>
    </subcellularLocation>
</comment>
<comment type="similarity">
    <text evidence="2 13">Belongs to the cation transport ATPase (P-type) (TC 3.A.3) family. Type V subfamily.</text>
</comment>
<keyword evidence="5 13" id="KW-0479">Metal-binding</keyword>
<proteinExistence type="inferred from homology"/>
<evidence type="ECO:0000259" key="15">
    <source>
        <dbReference type="Pfam" id="PF00122"/>
    </source>
</evidence>
<dbReference type="NCBIfam" id="TIGR01657">
    <property type="entry name" value="P-ATPase-V"/>
    <property type="match status" value="1"/>
</dbReference>
<evidence type="ECO:0000256" key="12">
    <source>
        <dbReference type="ARBA" id="ARBA00049360"/>
    </source>
</evidence>
<evidence type="ECO:0000256" key="1">
    <source>
        <dbReference type="ARBA" id="ARBA00004141"/>
    </source>
</evidence>
<dbReference type="SFLD" id="SFLDG00002">
    <property type="entry name" value="C1.7:_P-type_atpase_like"/>
    <property type="match status" value="1"/>
</dbReference>
<evidence type="ECO:0000259" key="17">
    <source>
        <dbReference type="Pfam" id="PF12409"/>
    </source>
</evidence>
<feature type="transmembrane region" description="Helical" evidence="13">
    <location>
        <begin position="1085"/>
        <end position="1104"/>
    </location>
</feature>
<dbReference type="Proteomes" id="UP000193411">
    <property type="component" value="Unassembled WGS sequence"/>
</dbReference>
<feature type="domain" description="P-type ATPase A" evidence="15">
    <location>
        <begin position="325"/>
        <end position="409"/>
    </location>
</feature>
<evidence type="ECO:0000256" key="13">
    <source>
        <dbReference type="RuleBase" id="RU362082"/>
    </source>
</evidence>